<evidence type="ECO:0000256" key="2">
    <source>
        <dbReference type="ARBA" id="ARBA00023015"/>
    </source>
</evidence>
<protein>
    <submittedName>
        <fullName evidence="7">RNA polymerase sigma-70 factor</fullName>
    </submittedName>
</protein>
<evidence type="ECO:0000256" key="1">
    <source>
        <dbReference type="ARBA" id="ARBA00010641"/>
    </source>
</evidence>
<evidence type="ECO:0000259" key="5">
    <source>
        <dbReference type="Pfam" id="PF04542"/>
    </source>
</evidence>
<comment type="caution">
    <text evidence="7">The sequence shown here is derived from an EMBL/GenBank/DDBJ whole genome shotgun (WGS) entry which is preliminary data.</text>
</comment>
<evidence type="ECO:0000313" key="8">
    <source>
        <dbReference type="Proteomes" id="UP001163821"/>
    </source>
</evidence>
<reference evidence="7" key="1">
    <citation type="submission" date="2022-10" db="EMBL/GenBank/DDBJ databases">
        <title>Gaoshiqiia sediminis gen. nov., sp. nov., isolated from coastal sediment.</title>
        <authorList>
            <person name="Yu W.X."/>
            <person name="Mu D.S."/>
            <person name="Du J.Z."/>
            <person name="Liang Y.Q."/>
        </authorList>
    </citation>
    <scope>NUCLEOTIDE SEQUENCE</scope>
    <source>
        <strain evidence="7">A06</strain>
    </source>
</reference>
<dbReference type="GO" id="GO:0006352">
    <property type="term" value="P:DNA-templated transcription initiation"/>
    <property type="evidence" value="ECO:0007669"/>
    <property type="project" value="InterPro"/>
</dbReference>
<gene>
    <name evidence="7" type="ORF">N2K84_17295</name>
</gene>
<feature type="domain" description="RNA polymerase sigma factor 70 region 4 type 2" evidence="6">
    <location>
        <begin position="125"/>
        <end position="175"/>
    </location>
</feature>
<organism evidence="7 8">
    <name type="scientific">Gaoshiqia sediminis</name>
    <dbReference type="NCBI Taxonomy" id="2986998"/>
    <lineage>
        <taxon>Bacteria</taxon>
        <taxon>Pseudomonadati</taxon>
        <taxon>Bacteroidota</taxon>
        <taxon>Bacteroidia</taxon>
        <taxon>Marinilabiliales</taxon>
        <taxon>Prolixibacteraceae</taxon>
        <taxon>Gaoshiqia</taxon>
    </lineage>
</organism>
<dbReference type="GO" id="GO:0003677">
    <property type="term" value="F:DNA binding"/>
    <property type="evidence" value="ECO:0007669"/>
    <property type="project" value="InterPro"/>
</dbReference>
<evidence type="ECO:0000313" key="7">
    <source>
        <dbReference type="EMBL" id="MCW0484497.1"/>
    </source>
</evidence>
<dbReference type="SUPFAM" id="SSF88946">
    <property type="entry name" value="Sigma2 domain of RNA polymerase sigma factors"/>
    <property type="match status" value="1"/>
</dbReference>
<keyword evidence="4" id="KW-0804">Transcription</keyword>
<dbReference type="InterPro" id="IPR013324">
    <property type="entry name" value="RNA_pol_sigma_r3/r4-like"/>
</dbReference>
<keyword evidence="8" id="KW-1185">Reference proteome</keyword>
<dbReference type="InterPro" id="IPR039425">
    <property type="entry name" value="RNA_pol_sigma-70-like"/>
</dbReference>
<keyword evidence="3" id="KW-0731">Sigma factor</keyword>
<keyword evidence="2" id="KW-0805">Transcription regulation</keyword>
<dbReference type="InterPro" id="IPR014284">
    <property type="entry name" value="RNA_pol_sigma-70_dom"/>
</dbReference>
<dbReference type="Pfam" id="PF08281">
    <property type="entry name" value="Sigma70_r4_2"/>
    <property type="match status" value="1"/>
</dbReference>
<dbReference type="Pfam" id="PF04542">
    <property type="entry name" value="Sigma70_r2"/>
    <property type="match status" value="1"/>
</dbReference>
<dbReference type="AlphaFoldDB" id="A0AA41YEM5"/>
<dbReference type="GO" id="GO:0016987">
    <property type="term" value="F:sigma factor activity"/>
    <property type="evidence" value="ECO:0007669"/>
    <property type="project" value="UniProtKB-KW"/>
</dbReference>
<feature type="domain" description="RNA polymerase sigma-70 region 2" evidence="5">
    <location>
        <begin position="23"/>
        <end position="90"/>
    </location>
</feature>
<name>A0AA41YEM5_9BACT</name>
<dbReference type="InterPro" id="IPR014327">
    <property type="entry name" value="RNA_pol_sigma70_bacteroid"/>
</dbReference>
<dbReference type="Gene3D" id="1.10.10.10">
    <property type="entry name" value="Winged helix-like DNA-binding domain superfamily/Winged helix DNA-binding domain"/>
    <property type="match status" value="1"/>
</dbReference>
<dbReference type="RefSeq" id="WP_282593090.1">
    <property type="nucleotide sequence ID" value="NZ_JAPAAF010000039.1"/>
</dbReference>
<dbReference type="InterPro" id="IPR036388">
    <property type="entry name" value="WH-like_DNA-bd_sf"/>
</dbReference>
<dbReference type="PANTHER" id="PTHR43133:SF46">
    <property type="entry name" value="RNA POLYMERASE SIGMA-70 FACTOR ECF SUBFAMILY"/>
    <property type="match status" value="1"/>
</dbReference>
<evidence type="ECO:0000259" key="6">
    <source>
        <dbReference type="Pfam" id="PF08281"/>
    </source>
</evidence>
<dbReference type="NCBIfam" id="TIGR02937">
    <property type="entry name" value="sigma70-ECF"/>
    <property type="match status" value="1"/>
</dbReference>
<dbReference type="InterPro" id="IPR013325">
    <property type="entry name" value="RNA_pol_sigma_r2"/>
</dbReference>
<accession>A0AA41YEM5</accession>
<dbReference type="CDD" id="cd06171">
    <property type="entry name" value="Sigma70_r4"/>
    <property type="match status" value="1"/>
</dbReference>
<comment type="similarity">
    <text evidence="1">Belongs to the sigma-70 factor family. ECF subfamily.</text>
</comment>
<dbReference type="Gene3D" id="1.10.1740.10">
    <property type="match status" value="1"/>
</dbReference>
<dbReference type="Proteomes" id="UP001163821">
    <property type="component" value="Unassembled WGS sequence"/>
</dbReference>
<proteinExistence type="inferred from homology"/>
<sequence>MDNDLNYLLQKLREGDEDTYVYLFREYYIQLCAYSKRYVGRMDIAEELVSETFFNIWKNRKALEIHSSLKGYLFHAVCNNSLSYLRKLKREESLDEFLEISNDIHAGITSDESPSDSLIFSDLNEAITKAVDALPSQQKKAFCLKRYEGKKNAEIAEIMGISVKTVEMHLSRSVLTLRQNLKEYLPEFLVFLALQNIL</sequence>
<evidence type="ECO:0000256" key="3">
    <source>
        <dbReference type="ARBA" id="ARBA00023082"/>
    </source>
</evidence>
<evidence type="ECO:0000256" key="4">
    <source>
        <dbReference type="ARBA" id="ARBA00023163"/>
    </source>
</evidence>
<dbReference type="NCBIfam" id="TIGR02985">
    <property type="entry name" value="Sig70_bacteroi1"/>
    <property type="match status" value="1"/>
</dbReference>
<dbReference type="InterPro" id="IPR013249">
    <property type="entry name" value="RNA_pol_sigma70_r4_t2"/>
</dbReference>
<dbReference type="InterPro" id="IPR007627">
    <property type="entry name" value="RNA_pol_sigma70_r2"/>
</dbReference>
<dbReference type="PANTHER" id="PTHR43133">
    <property type="entry name" value="RNA POLYMERASE ECF-TYPE SIGMA FACTO"/>
    <property type="match status" value="1"/>
</dbReference>
<dbReference type="SUPFAM" id="SSF88659">
    <property type="entry name" value="Sigma3 and sigma4 domains of RNA polymerase sigma factors"/>
    <property type="match status" value="1"/>
</dbReference>
<dbReference type="EMBL" id="JAPAAF010000039">
    <property type="protein sequence ID" value="MCW0484497.1"/>
    <property type="molecule type" value="Genomic_DNA"/>
</dbReference>